<protein>
    <recommendedName>
        <fullName evidence="3">Sec translocon accessory complex subunit YajC</fullName>
    </recommendedName>
</protein>
<sequence length="140" mass="14949">MTLLIQAQTQLAILIAPLFQEGVGGVGEGAAEGTGAATPTPGGGLMGFLPFLAIGMIFWFLLLGPERKRQKQRTAMLAQLKKGDRVLTTSGMFASVAQIHEHVVTLQLADGVRVKAARWAVQQVVENEDQAAGEVTEPRR</sequence>
<keyword evidence="6 11" id="KW-0812">Transmembrane</keyword>
<dbReference type="NCBIfam" id="TIGR00739">
    <property type="entry name" value="yajC"/>
    <property type="match status" value="1"/>
</dbReference>
<evidence type="ECO:0000256" key="1">
    <source>
        <dbReference type="ARBA" id="ARBA00004162"/>
    </source>
</evidence>
<keyword evidence="4" id="KW-0813">Transport</keyword>
<dbReference type="Proteomes" id="UP000316921">
    <property type="component" value="Chromosome"/>
</dbReference>
<dbReference type="RefSeq" id="WP_145065084.1">
    <property type="nucleotide sequence ID" value="NZ_CP036287.1"/>
</dbReference>
<dbReference type="EMBL" id="CP036287">
    <property type="protein sequence ID" value="QDU67162.1"/>
    <property type="molecule type" value="Genomic_DNA"/>
</dbReference>
<evidence type="ECO:0000256" key="10">
    <source>
        <dbReference type="ARBA" id="ARBA00023136"/>
    </source>
</evidence>
<evidence type="ECO:0000256" key="9">
    <source>
        <dbReference type="ARBA" id="ARBA00023010"/>
    </source>
</evidence>
<reference evidence="12 13" key="1">
    <citation type="submission" date="2019-02" db="EMBL/GenBank/DDBJ databases">
        <title>Deep-cultivation of Planctomycetes and their phenomic and genomic characterization uncovers novel biology.</title>
        <authorList>
            <person name="Wiegand S."/>
            <person name="Jogler M."/>
            <person name="Boedeker C."/>
            <person name="Pinto D."/>
            <person name="Vollmers J."/>
            <person name="Rivas-Marin E."/>
            <person name="Kohn T."/>
            <person name="Peeters S.H."/>
            <person name="Heuer A."/>
            <person name="Rast P."/>
            <person name="Oberbeckmann S."/>
            <person name="Bunk B."/>
            <person name="Jeske O."/>
            <person name="Meyerdierks A."/>
            <person name="Storesund J.E."/>
            <person name="Kallscheuer N."/>
            <person name="Luecker S."/>
            <person name="Lage O.M."/>
            <person name="Pohl T."/>
            <person name="Merkel B.J."/>
            <person name="Hornburger P."/>
            <person name="Mueller R.-W."/>
            <person name="Bruemmer F."/>
            <person name="Labrenz M."/>
            <person name="Spormann A.M."/>
            <person name="Op den Camp H."/>
            <person name="Overmann J."/>
            <person name="Amann R."/>
            <person name="Jetten M.S.M."/>
            <person name="Mascher T."/>
            <person name="Medema M.H."/>
            <person name="Devos D.P."/>
            <person name="Kaster A.-K."/>
            <person name="Ovreas L."/>
            <person name="Rohde M."/>
            <person name="Galperin M.Y."/>
            <person name="Jogler C."/>
        </authorList>
    </citation>
    <scope>NUCLEOTIDE SEQUENCE [LARGE SCALE GENOMIC DNA]</scope>
    <source>
        <strain evidence="12 13">Pla133</strain>
    </source>
</reference>
<dbReference type="PANTHER" id="PTHR33909:SF1">
    <property type="entry name" value="SEC TRANSLOCON ACCESSORY COMPLEX SUBUNIT YAJC"/>
    <property type="match status" value="1"/>
</dbReference>
<evidence type="ECO:0000256" key="8">
    <source>
        <dbReference type="ARBA" id="ARBA00022989"/>
    </source>
</evidence>
<keyword evidence="8 11" id="KW-1133">Transmembrane helix</keyword>
<evidence type="ECO:0000256" key="4">
    <source>
        <dbReference type="ARBA" id="ARBA00022448"/>
    </source>
</evidence>
<accession>A0A518BJL9</accession>
<keyword evidence="7" id="KW-0653">Protein transport</keyword>
<dbReference type="GO" id="GO:0005886">
    <property type="term" value="C:plasma membrane"/>
    <property type="evidence" value="ECO:0007669"/>
    <property type="project" value="UniProtKB-SubCell"/>
</dbReference>
<evidence type="ECO:0000256" key="2">
    <source>
        <dbReference type="ARBA" id="ARBA00006742"/>
    </source>
</evidence>
<dbReference type="Pfam" id="PF02699">
    <property type="entry name" value="YajC"/>
    <property type="match status" value="1"/>
</dbReference>
<evidence type="ECO:0000256" key="11">
    <source>
        <dbReference type="SAM" id="Phobius"/>
    </source>
</evidence>
<proteinExistence type="inferred from homology"/>
<keyword evidence="10 11" id="KW-0472">Membrane</keyword>
<dbReference type="AlphaFoldDB" id="A0A518BJL9"/>
<evidence type="ECO:0000313" key="13">
    <source>
        <dbReference type="Proteomes" id="UP000316921"/>
    </source>
</evidence>
<comment type="similarity">
    <text evidence="2">Belongs to the YajC family.</text>
</comment>
<evidence type="ECO:0000256" key="6">
    <source>
        <dbReference type="ARBA" id="ARBA00022692"/>
    </source>
</evidence>
<keyword evidence="13" id="KW-1185">Reference proteome</keyword>
<comment type="subcellular location">
    <subcellularLocation>
        <location evidence="1">Cell membrane</location>
        <topology evidence="1">Single-pass membrane protein</topology>
    </subcellularLocation>
</comment>
<dbReference type="KEGG" id="pbap:Pla133_22400"/>
<dbReference type="PANTHER" id="PTHR33909">
    <property type="entry name" value="SEC TRANSLOCON ACCESSORY COMPLEX SUBUNIT YAJC"/>
    <property type="match status" value="1"/>
</dbReference>
<dbReference type="GO" id="GO:0015031">
    <property type="term" value="P:protein transport"/>
    <property type="evidence" value="ECO:0007669"/>
    <property type="project" value="UniProtKB-KW"/>
</dbReference>
<organism evidence="12 13">
    <name type="scientific">Engelhardtia mirabilis</name>
    <dbReference type="NCBI Taxonomy" id="2528011"/>
    <lineage>
        <taxon>Bacteria</taxon>
        <taxon>Pseudomonadati</taxon>
        <taxon>Planctomycetota</taxon>
        <taxon>Planctomycetia</taxon>
        <taxon>Planctomycetia incertae sedis</taxon>
        <taxon>Engelhardtia</taxon>
    </lineage>
</organism>
<dbReference type="PRINTS" id="PR01853">
    <property type="entry name" value="YAJCTRNLCASE"/>
</dbReference>
<name>A0A518BJL9_9BACT</name>
<keyword evidence="5" id="KW-1003">Cell membrane</keyword>
<evidence type="ECO:0000256" key="3">
    <source>
        <dbReference type="ARBA" id="ARBA00014962"/>
    </source>
</evidence>
<dbReference type="InterPro" id="IPR003849">
    <property type="entry name" value="Preprotein_translocase_YajC"/>
</dbReference>
<evidence type="ECO:0000256" key="7">
    <source>
        <dbReference type="ARBA" id="ARBA00022927"/>
    </source>
</evidence>
<dbReference type="SMART" id="SM01323">
    <property type="entry name" value="YajC"/>
    <property type="match status" value="1"/>
</dbReference>
<feature type="transmembrane region" description="Helical" evidence="11">
    <location>
        <begin position="44"/>
        <end position="63"/>
    </location>
</feature>
<keyword evidence="9" id="KW-0811">Translocation</keyword>
<gene>
    <name evidence="12" type="ORF">Pla133_22400</name>
</gene>
<evidence type="ECO:0000256" key="5">
    <source>
        <dbReference type="ARBA" id="ARBA00022475"/>
    </source>
</evidence>
<evidence type="ECO:0000313" key="12">
    <source>
        <dbReference type="EMBL" id="QDU67162.1"/>
    </source>
</evidence>